<sequence>MKYSFKARKRKALRPAMSYREFLKWQEAFTEKTDAVRLKASIRDNPIIRQFALPHPQNPRDWSFKPHGETEIIQRWDLKEDKQRRIALRLMKVFLVLYKRDEEYEMGKGRIRRLQLTYQKWRFVIFLHPLIPYIGPLLAPILVDRDIVLEANNASKSLTRLFIFIAFIMPAITSAGIFAFYLIFMYNFCSMFSYVYWDWTLSPELMYKPGIN</sequence>
<keyword evidence="3" id="KW-1185">Reference proteome</keyword>
<keyword evidence="1" id="KW-0812">Transmembrane</keyword>
<accession>A0AAN8RJD2</accession>
<name>A0AAN8RJD2_9PEZI</name>
<dbReference type="EMBL" id="JAVHNR010000003">
    <property type="protein sequence ID" value="KAK6348039.1"/>
    <property type="molecule type" value="Genomic_DNA"/>
</dbReference>
<protein>
    <submittedName>
        <fullName evidence="2">Uncharacterized protein</fullName>
    </submittedName>
</protein>
<keyword evidence="1" id="KW-1133">Transmembrane helix</keyword>
<evidence type="ECO:0000313" key="2">
    <source>
        <dbReference type="EMBL" id="KAK6348039.1"/>
    </source>
</evidence>
<dbReference type="Proteomes" id="UP001313282">
    <property type="component" value="Unassembled WGS sequence"/>
</dbReference>
<keyword evidence="1" id="KW-0472">Membrane</keyword>
<dbReference type="AlphaFoldDB" id="A0AAN8RJD2"/>
<proteinExistence type="predicted"/>
<evidence type="ECO:0000256" key="1">
    <source>
        <dbReference type="SAM" id="Phobius"/>
    </source>
</evidence>
<reference evidence="2 3" key="1">
    <citation type="submission" date="2019-10" db="EMBL/GenBank/DDBJ databases">
        <authorList>
            <person name="Palmer J.M."/>
        </authorList>
    </citation>
    <scope>NUCLEOTIDE SEQUENCE [LARGE SCALE GENOMIC DNA]</scope>
    <source>
        <strain evidence="2 3">TWF718</strain>
    </source>
</reference>
<feature type="transmembrane region" description="Helical" evidence="1">
    <location>
        <begin position="161"/>
        <end position="184"/>
    </location>
</feature>
<gene>
    <name evidence="2" type="ORF">TWF718_005859</name>
</gene>
<comment type="caution">
    <text evidence="2">The sequence shown here is derived from an EMBL/GenBank/DDBJ whole genome shotgun (WGS) entry which is preliminary data.</text>
</comment>
<organism evidence="2 3">
    <name type="scientific">Orbilia javanica</name>
    <dbReference type="NCBI Taxonomy" id="47235"/>
    <lineage>
        <taxon>Eukaryota</taxon>
        <taxon>Fungi</taxon>
        <taxon>Dikarya</taxon>
        <taxon>Ascomycota</taxon>
        <taxon>Pezizomycotina</taxon>
        <taxon>Orbiliomycetes</taxon>
        <taxon>Orbiliales</taxon>
        <taxon>Orbiliaceae</taxon>
        <taxon>Orbilia</taxon>
    </lineage>
</organism>
<evidence type="ECO:0000313" key="3">
    <source>
        <dbReference type="Proteomes" id="UP001313282"/>
    </source>
</evidence>
<feature type="transmembrane region" description="Helical" evidence="1">
    <location>
        <begin position="121"/>
        <end position="141"/>
    </location>
</feature>